<name>A0A6A3ISQ4_9STRA</name>
<organism evidence="1 2">
    <name type="scientific">Phytophthora rubi</name>
    <dbReference type="NCBI Taxonomy" id="129364"/>
    <lineage>
        <taxon>Eukaryota</taxon>
        <taxon>Sar</taxon>
        <taxon>Stramenopiles</taxon>
        <taxon>Oomycota</taxon>
        <taxon>Peronosporomycetes</taxon>
        <taxon>Peronosporales</taxon>
        <taxon>Peronosporaceae</taxon>
        <taxon>Phytophthora</taxon>
    </lineage>
</organism>
<reference evidence="1 2" key="1">
    <citation type="submission" date="2018-09" db="EMBL/GenBank/DDBJ databases">
        <title>Genomic investigation of the strawberry pathogen Phytophthora fragariae indicates pathogenicity is determined by transcriptional variation in three key races.</title>
        <authorList>
            <person name="Adams T.M."/>
            <person name="Armitage A.D."/>
            <person name="Sobczyk M.K."/>
            <person name="Bates H.J."/>
            <person name="Dunwell J.M."/>
            <person name="Nellist C.F."/>
            <person name="Harrison R.J."/>
        </authorList>
    </citation>
    <scope>NUCLEOTIDE SEQUENCE [LARGE SCALE GENOMIC DNA]</scope>
    <source>
        <strain evidence="1 2">SCRP324</strain>
    </source>
</reference>
<dbReference type="AlphaFoldDB" id="A0A6A3ISQ4"/>
<dbReference type="Proteomes" id="UP000435112">
    <property type="component" value="Unassembled WGS sequence"/>
</dbReference>
<comment type="caution">
    <text evidence="1">The sequence shown here is derived from an EMBL/GenBank/DDBJ whole genome shotgun (WGS) entry which is preliminary data.</text>
</comment>
<evidence type="ECO:0000313" key="1">
    <source>
        <dbReference type="EMBL" id="KAE8985996.1"/>
    </source>
</evidence>
<gene>
    <name evidence="1" type="ORF">PR002_g22479</name>
</gene>
<evidence type="ECO:0008006" key="3">
    <source>
        <dbReference type="Google" id="ProtNLM"/>
    </source>
</evidence>
<accession>A0A6A3ISQ4</accession>
<dbReference type="EMBL" id="QXFU01002418">
    <property type="protein sequence ID" value="KAE8985996.1"/>
    <property type="molecule type" value="Genomic_DNA"/>
</dbReference>
<sequence length="337" mass="37521">MEVDGEQWPIKLDSGARYSVAGTDWRLRGERLQEAAPVDFVEGIGGFGLDVIGVWSFQMRNVFGQIMEIWACIIDGCTEEFLVGVDFLVKRRASLRSNEVRYVVHSRWVIIPFRTEGGDCAKVASVRLVKKVHLGRSAVTPVEVMVAAPDGEEGIFLPTQSSGAVLLAVTETVTRGGKALVPAINVHGGSVKLPAKKELGTWVPVGKDVEVLAMNGKLKPGKLRSWLKTLGDVEMPLENEEDVHIESDDEEVKRLMIELPRAYRKVSTSDGGCLRMTTLDVQHHIDTGSIFHRSRLLIQLSKKKVPRILSRARIYQDSSTPKIILRCRELDQWCLLN</sequence>
<evidence type="ECO:0000313" key="2">
    <source>
        <dbReference type="Proteomes" id="UP000435112"/>
    </source>
</evidence>
<protein>
    <recommendedName>
        <fullName evidence="3">Peptidase A2 domain-containing protein</fullName>
    </recommendedName>
</protein>
<dbReference type="OrthoDB" id="127257at2759"/>
<proteinExistence type="predicted"/>